<dbReference type="InterPro" id="IPR033468">
    <property type="entry name" value="Metaxin_GST"/>
</dbReference>
<keyword evidence="2" id="KW-0812">Transmembrane</keyword>
<reference evidence="5" key="1">
    <citation type="submission" date="2023-03" db="EMBL/GenBank/DDBJ databases">
        <authorList>
            <person name="Julca I."/>
        </authorList>
    </citation>
    <scope>NUCLEOTIDE SEQUENCE</scope>
</reference>
<name>A0AAV1CU71_OLDCO</name>
<keyword evidence="2" id="KW-1133">Transmembrane helix</keyword>
<sequence length="328" mass="37090">MAEQNVNNEGANGSEKLTLVVRKPYFGLPTACPICLPAYIYLKFANVRFDVDFNLVYPDSDQIPFAEYGSYVAYNNEKGGVIQCLKNDGIVDLDSNVSLIPDWVSTKAMVESWLAEAVMYELWVDPDGSSAHKIYFSDLPWPIGKLLYLKKVYKVKQLLGISKENCERRKEEIYTRAATAYRALSTKLGEQSFFFEDRPTSLDAEFLGHVLFTLYALPETSSLRSKLLEHANLVNYAESHKLGFIDAAPQSQSDPSSSAPKRGPSSFKSNPKPKPKREKTEEEKKFRRRAKYFLVTQLVAVLVFLSLLGRPDDVDVEIEDGDEGYDYD</sequence>
<evidence type="ECO:0000259" key="3">
    <source>
        <dbReference type="Pfam" id="PF17171"/>
    </source>
</evidence>
<evidence type="ECO:0000313" key="6">
    <source>
        <dbReference type="Proteomes" id="UP001161247"/>
    </source>
</evidence>
<dbReference type="PANTHER" id="PTHR12289">
    <property type="entry name" value="METAXIN RELATED"/>
    <property type="match status" value="1"/>
</dbReference>
<evidence type="ECO:0000256" key="2">
    <source>
        <dbReference type="SAM" id="Phobius"/>
    </source>
</evidence>
<protein>
    <submittedName>
        <fullName evidence="5">OLC1v1035923C1</fullName>
    </submittedName>
</protein>
<feature type="domain" description="Metaxin glutathione S-transferase" evidence="3">
    <location>
        <begin position="178"/>
        <end position="238"/>
    </location>
</feature>
<keyword evidence="6" id="KW-1185">Reference proteome</keyword>
<dbReference type="InterPro" id="IPR050931">
    <property type="entry name" value="Mito_Protein_Transport_Metaxin"/>
</dbReference>
<evidence type="ECO:0000259" key="4">
    <source>
        <dbReference type="Pfam" id="PF17172"/>
    </source>
</evidence>
<feature type="region of interest" description="Disordered" evidence="1">
    <location>
        <begin position="247"/>
        <end position="285"/>
    </location>
</feature>
<dbReference type="GO" id="GO:0006626">
    <property type="term" value="P:protein targeting to mitochondrion"/>
    <property type="evidence" value="ECO:0007669"/>
    <property type="project" value="TreeGrafter"/>
</dbReference>
<dbReference type="Pfam" id="PF17171">
    <property type="entry name" value="GST_C_6"/>
    <property type="match status" value="1"/>
</dbReference>
<evidence type="ECO:0000256" key="1">
    <source>
        <dbReference type="SAM" id="MobiDB-lite"/>
    </source>
</evidence>
<proteinExistence type="predicted"/>
<dbReference type="InterPro" id="IPR012336">
    <property type="entry name" value="Thioredoxin-like_fold"/>
</dbReference>
<dbReference type="AlphaFoldDB" id="A0AAV1CU71"/>
<dbReference type="CDD" id="cd03193">
    <property type="entry name" value="GST_C_Metaxin"/>
    <property type="match status" value="1"/>
</dbReference>
<feature type="domain" description="Thioredoxin-like fold" evidence="4">
    <location>
        <begin position="33"/>
        <end position="127"/>
    </location>
</feature>
<keyword evidence="2" id="KW-0472">Membrane</keyword>
<dbReference type="EMBL" id="OX459120">
    <property type="protein sequence ID" value="CAI9099145.1"/>
    <property type="molecule type" value="Genomic_DNA"/>
</dbReference>
<accession>A0AAV1CU71</accession>
<dbReference type="GO" id="GO:0005741">
    <property type="term" value="C:mitochondrial outer membrane"/>
    <property type="evidence" value="ECO:0007669"/>
    <property type="project" value="TreeGrafter"/>
</dbReference>
<feature type="transmembrane region" description="Helical" evidence="2">
    <location>
        <begin position="292"/>
        <end position="309"/>
    </location>
</feature>
<evidence type="ECO:0000313" key="5">
    <source>
        <dbReference type="EMBL" id="CAI9099145.1"/>
    </source>
</evidence>
<dbReference type="PANTHER" id="PTHR12289:SF41">
    <property type="entry name" value="FAILED AXON CONNECTIONS-RELATED"/>
    <property type="match status" value="1"/>
</dbReference>
<dbReference type="Proteomes" id="UP001161247">
    <property type="component" value="Chromosome 3"/>
</dbReference>
<dbReference type="Pfam" id="PF17172">
    <property type="entry name" value="GST_N_4"/>
    <property type="match status" value="1"/>
</dbReference>
<gene>
    <name evidence="5" type="ORF">OLC1_LOCUS9224</name>
</gene>
<organism evidence="5 6">
    <name type="scientific">Oldenlandia corymbosa var. corymbosa</name>
    <dbReference type="NCBI Taxonomy" id="529605"/>
    <lineage>
        <taxon>Eukaryota</taxon>
        <taxon>Viridiplantae</taxon>
        <taxon>Streptophyta</taxon>
        <taxon>Embryophyta</taxon>
        <taxon>Tracheophyta</taxon>
        <taxon>Spermatophyta</taxon>
        <taxon>Magnoliopsida</taxon>
        <taxon>eudicotyledons</taxon>
        <taxon>Gunneridae</taxon>
        <taxon>Pentapetalae</taxon>
        <taxon>asterids</taxon>
        <taxon>lamiids</taxon>
        <taxon>Gentianales</taxon>
        <taxon>Rubiaceae</taxon>
        <taxon>Rubioideae</taxon>
        <taxon>Spermacoceae</taxon>
        <taxon>Hedyotis-Oldenlandia complex</taxon>
        <taxon>Oldenlandia</taxon>
    </lineage>
</organism>
<feature type="compositionally biased region" description="Low complexity" evidence="1">
    <location>
        <begin position="247"/>
        <end position="270"/>
    </location>
</feature>